<dbReference type="PROSITE" id="PS01256">
    <property type="entry name" value="CULLIN_1"/>
    <property type="match status" value="1"/>
</dbReference>
<feature type="domain" description="Cullin family profile" evidence="14">
    <location>
        <begin position="418"/>
        <end position="646"/>
    </location>
</feature>
<dbReference type="Pfam" id="PF26557">
    <property type="entry name" value="Cullin_AB"/>
    <property type="match status" value="1"/>
</dbReference>
<comment type="pathway">
    <text evidence="1">Protein modification; protein ubiquitination.</text>
</comment>
<dbReference type="Gene3D" id="1.20.1310.10">
    <property type="entry name" value="Cullin Repeats"/>
    <property type="match status" value="4"/>
</dbReference>
<proteinExistence type="inferred from homology"/>
<dbReference type="GO" id="GO:0032502">
    <property type="term" value="P:developmental process"/>
    <property type="evidence" value="ECO:0007669"/>
    <property type="project" value="UniProtKB-ARBA"/>
</dbReference>
<dbReference type="GO" id="GO:0006281">
    <property type="term" value="P:DNA repair"/>
    <property type="evidence" value="ECO:0007669"/>
    <property type="project" value="UniProtKB-KW"/>
</dbReference>
<keyword evidence="3" id="KW-1017">Isopeptide bond</keyword>
<sequence length="773" mass="89600">MADEPQKKPHLSALVGQTNGLTKPASLAAATRAGGGGGGGATASSKKLVIKNFRERPKLPDNYTQDTWQKLHEAVGAIQSSISIKYNLEELYQAVENLCSYKVSATLYKQLRQVCEDHVKAQILQFREYPFLVHRNDSLDSLLFLKKINKCWQDHCRQMIMIRSIFLFLDRTYVLQNSMLPSIWDMGLELFRNHVISDKQVQNKTIDGILLLIERERNGEAVDRSLLRSLLSMLSDLQQVYKESFEQRFLEETNCLYAAEGQRLMQEREVPEYLHHVNKRLEEEGDRVITYLDHSTQKPLIACVEKQLLGEHLSAILQKGLDNLLDENRISDLTQTYQLFSRVKGGQQILLQHWSEYIKNFGTTIVVNPEKDKDMVQELLDFKDKVDHIIEVCFQKNEKFVNLMKESFETFINKRPNKPAELIAKYVDSKLRAGNKEATDEELERILDKIMIIFRFIHGKDVFEAFYKKDLAKRLLVGKSASVDAEKSMLSKLKHECGAAFTSKLEGMFKDMELSKDVMVQFKQYMQNQSDPGNIDLTVNILTMGYWPTYTPMEVHLNSEMIKLQEVFKTFYLGKHSGRKLQWQTTLGHAVLKAEFKEGKKEFQVSLFQTLVLLMFNEGDEFSFEEIKMATGVEDTELRRTLQSLACGKARVLIKNPKGKDVEDGDKFIFNGDFKHKLFRIKINQIQMKETVEEQVSTTERVFQDRQYQIDAAIVRIMKMRKTLGHNLLVSELYNQLKFPVKPGDLKKRIESLIDRDYMERDKDNPNQYHYVA</sequence>
<evidence type="ECO:0000256" key="5">
    <source>
        <dbReference type="ARBA" id="ARBA00022581"/>
    </source>
</evidence>
<keyword evidence="5" id="KW-0945">Host-virus interaction</keyword>
<dbReference type="Pfam" id="PF00888">
    <property type="entry name" value="Cullin"/>
    <property type="match status" value="1"/>
</dbReference>
<evidence type="ECO:0000256" key="4">
    <source>
        <dbReference type="ARBA" id="ARBA00022553"/>
    </source>
</evidence>
<dbReference type="InterPro" id="IPR016158">
    <property type="entry name" value="Cullin_homology"/>
</dbReference>
<dbReference type="AlphaFoldDB" id="A0A7K7FHQ8"/>
<evidence type="ECO:0000256" key="10">
    <source>
        <dbReference type="ARBA" id="ARBA00023204"/>
    </source>
</evidence>
<dbReference type="FunFam" id="1.20.1310.10:FF:000010">
    <property type="entry name" value="Cullin 4B"/>
    <property type="match status" value="1"/>
</dbReference>
<dbReference type="GO" id="GO:0042254">
    <property type="term" value="P:ribosome biogenesis"/>
    <property type="evidence" value="ECO:0007669"/>
    <property type="project" value="UniProtKB-ARBA"/>
</dbReference>
<keyword evidence="9" id="KW-0090">Biological rhythms</keyword>
<keyword evidence="8" id="KW-0832">Ubl conjugation</keyword>
<dbReference type="Pfam" id="PF10557">
    <property type="entry name" value="Cullin_Nedd8"/>
    <property type="match status" value="1"/>
</dbReference>
<evidence type="ECO:0000256" key="1">
    <source>
        <dbReference type="ARBA" id="ARBA00004906"/>
    </source>
</evidence>
<keyword evidence="16" id="KW-1185">Reference proteome</keyword>
<dbReference type="GO" id="GO:0016567">
    <property type="term" value="P:protein ubiquitination"/>
    <property type="evidence" value="ECO:0007669"/>
    <property type="project" value="UniProtKB-UniPathway"/>
</dbReference>
<name>A0A7K7FHQ8_CHIMN</name>
<dbReference type="OrthoDB" id="27073at2759"/>
<evidence type="ECO:0000313" key="15">
    <source>
        <dbReference type="EMBL" id="NWY56866.1"/>
    </source>
</evidence>
<dbReference type="GO" id="GO:0051246">
    <property type="term" value="P:regulation of protein metabolic process"/>
    <property type="evidence" value="ECO:0007669"/>
    <property type="project" value="UniProtKB-ARBA"/>
</dbReference>
<dbReference type="FunFam" id="1.20.1310.10:FF:000008">
    <property type="entry name" value="Cullin 4B"/>
    <property type="match status" value="1"/>
</dbReference>
<dbReference type="SUPFAM" id="SSF46785">
    <property type="entry name" value="Winged helix' DNA-binding domain"/>
    <property type="match status" value="1"/>
</dbReference>
<keyword evidence="4" id="KW-0597">Phosphoprotein</keyword>
<comment type="similarity">
    <text evidence="2 12 13">Belongs to the cullin family.</text>
</comment>
<dbReference type="InterPro" id="IPR036390">
    <property type="entry name" value="WH_DNA-bd_sf"/>
</dbReference>
<dbReference type="InterPro" id="IPR016157">
    <property type="entry name" value="Cullin_CS"/>
</dbReference>
<evidence type="ECO:0000256" key="13">
    <source>
        <dbReference type="RuleBase" id="RU003829"/>
    </source>
</evidence>
<dbReference type="SUPFAM" id="SSF75632">
    <property type="entry name" value="Cullin homology domain"/>
    <property type="match status" value="1"/>
</dbReference>
<dbReference type="FunFam" id="1.10.10.10:FF:000050">
    <property type="entry name" value="Cullin 4B"/>
    <property type="match status" value="1"/>
</dbReference>
<dbReference type="PANTHER" id="PTHR11932">
    <property type="entry name" value="CULLIN"/>
    <property type="match status" value="1"/>
</dbReference>
<organism evidence="15 16">
    <name type="scientific">Chionis minor</name>
    <name type="common">Black-faced sheathbill</name>
    <dbReference type="NCBI Taxonomy" id="227182"/>
    <lineage>
        <taxon>Eukaryota</taxon>
        <taxon>Metazoa</taxon>
        <taxon>Chordata</taxon>
        <taxon>Craniata</taxon>
        <taxon>Vertebrata</taxon>
        <taxon>Euteleostomi</taxon>
        <taxon>Archelosauria</taxon>
        <taxon>Archosauria</taxon>
        <taxon>Dinosauria</taxon>
        <taxon>Saurischia</taxon>
        <taxon>Theropoda</taxon>
        <taxon>Coelurosauria</taxon>
        <taxon>Aves</taxon>
        <taxon>Neognathae</taxon>
        <taxon>Neoaves</taxon>
        <taxon>Charadriiformes</taxon>
        <taxon>Chionididae</taxon>
        <taxon>Chionis</taxon>
    </lineage>
</organism>
<dbReference type="UniPathway" id="UPA00143"/>
<dbReference type="GO" id="GO:0048511">
    <property type="term" value="P:rhythmic process"/>
    <property type="evidence" value="ECO:0007669"/>
    <property type="project" value="UniProtKB-KW"/>
</dbReference>
<keyword evidence="10" id="KW-0234">DNA repair</keyword>
<dbReference type="PROSITE" id="PS50069">
    <property type="entry name" value="CULLIN_2"/>
    <property type="match status" value="1"/>
</dbReference>
<dbReference type="InterPro" id="IPR001373">
    <property type="entry name" value="Cullin_N"/>
</dbReference>
<evidence type="ECO:0000256" key="3">
    <source>
        <dbReference type="ARBA" id="ARBA00022499"/>
    </source>
</evidence>
<dbReference type="FunFam" id="3.30.230.130:FF:000001">
    <property type="entry name" value="Cullin 4A"/>
    <property type="match status" value="1"/>
</dbReference>
<dbReference type="GO" id="GO:0031625">
    <property type="term" value="F:ubiquitin protein ligase binding"/>
    <property type="evidence" value="ECO:0007669"/>
    <property type="project" value="InterPro"/>
</dbReference>
<feature type="non-terminal residue" evidence="15">
    <location>
        <position position="1"/>
    </location>
</feature>
<dbReference type="FunFam" id="1.20.1310.10:FF:000004">
    <property type="entry name" value="Cullin 4B"/>
    <property type="match status" value="1"/>
</dbReference>
<evidence type="ECO:0000256" key="8">
    <source>
        <dbReference type="ARBA" id="ARBA00022843"/>
    </source>
</evidence>
<reference evidence="15 16" key="1">
    <citation type="submission" date="2019-09" db="EMBL/GenBank/DDBJ databases">
        <title>Bird 10,000 Genomes (B10K) Project - Family phase.</title>
        <authorList>
            <person name="Zhang G."/>
        </authorList>
    </citation>
    <scope>NUCLEOTIDE SEQUENCE [LARGE SCALE GENOMIC DNA]</scope>
    <source>
        <strain evidence="15">B10K-UC-030-51</strain>
    </source>
</reference>
<dbReference type="Gene3D" id="3.30.230.130">
    <property type="entry name" value="Cullin, Chain C, Domain 2"/>
    <property type="match status" value="1"/>
</dbReference>
<dbReference type="InterPro" id="IPR045093">
    <property type="entry name" value="Cullin"/>
</dbReference>
<feature type="non-terminal residue" evidence="15">
    <location>
        <position position="773"/>
    </location>
</feature>
<dbReference type="InterPro" id="IPR019559">
    <property type="entry name" value="Cullin_neddylation_domain"/>
</dbReference>
<comment type="caution">
    <text evidence="15">The sequence shown here is derived from an EMBL/GenBank/DDBJ whole genome shotgun (WGS) entry which is preliminary data.</text>
</comment>
<dbReference type="InterPro" id="IPR036388">
    <property type="entry name" value="WH-like_DNA-bd_sf"/>
</dbReference>
<dbReference type="EMBL" id="VZSF01006178">
    <property type="protein sequence ID" value="NWY56866.1"/>
    <property type="molecule type" value="Genomic_DNA"/>
</dbReference>
<evidence type="ECO:0000256" key="7">
    <source>
        <dbReference type="ARBA" id="ARBA00022786"/>
    </source>
</evidence>
<dbReference type="GO" id="GO:0043161">
    <property type="term" value="P:proteasome-mediated ubiquitin-dependent protein catabolic process"/>
    <property type="evidence" value="ECO:0007669"/>
    <property type="project" value="UniProtKB-ARBA"/>
</dbReference>
<dbReference type="SUPFAM" id="SSF74788">
    <property type="entry name" value="Cullin repeat-like"/>
    <property type="match status" value="1"/>
</dbReference>
<evidence type="ECO:0000256" key="11">
    <source>
        <dbReference type="ARBA" id="ARBA00068304"/>
    </source>
</evidence>
<keyword evidence="6" id="KW-0227">DNA damage</keyword>
<dbReference type="SMART" id="SM00182">
    <property type="entry name" value="CULLIN"/>
    <property type="match status" value="1"/>
</dbReference>
<evidence type="ECO:0000256" key="2">
    <source>
        <dbReference type="ARBA" id="ARBA00006019"/>
    </source>
</evidence>
<dbReference type="Gene3D" id="1.10.10.10">
    <property type="entry name" value="Winged helix-like DNA-binding domain superfamily/Winged helix DNA-binding domain"/>
    <property type="match status" value="1"/>
</dbReference>
<evidence type="ECO:0000259" key="14">
    <source>
        <dbReference type="PROSITE" id="PS50069"/>
    </source>
</evidence>
<evidence type="ECO:0000256" key="12">
    <source>
        <dbReference type="PROSITE-ProRule" id="PRU00330"/>
    </source>
</evidence>
<dbReference type="SMART" id="SM00884">
    <property type="entry name" value="Cullin_Nedd8"/>
    <property type="match status" value="1"/>
</dbReference>
<gene>
    <name evidence="15" type="primary">Cul4a</name>
    <name evidence="15" type="ORF">CHIMIN_R09153</name>
</gene>
<dbReference type="GO" id="GO:0034644">
    <property type="term" value="P:cellular response to UV"/>
    <property type="evidence" value="ECO:0007669"/>
    <property type="project" value="UniProtKB-ARBA"/>
</dbReference>
<dbReference type="FunFam" id="1.20.1310.10:FF:000003">
    <property type="entry name" value="Cullin 4A"/>
    <property type="match status" value="1"/>
</dbReference>
<dbReference type="InterPro" id="IPR059120">
    <property type="entry name" value="Cullin-like_AB"/>
</dbReference>
<dbReference type="GO" id="GO:0031464">
    <property type="term" value="C:Cul4A-RING E3 ubiquitin ligase complex"/>
    <property type="evidence" value="ECO:0007669"/>
    <property type="project" value="UniProtKB-ARBA"/>
</dbReference>
<evidence type="ECO:0000256" key="9">
    <source>
        <dbReference type="ARBA" id="ARBA00023108"/>
    </source>
</evidence>
<dbReference type="InterPro" id="IPR036317">
    <property type="entry name" value="Cullin_homology_sf"/>
</dbReference>
<evidence type="ECO:0000256" key="6">
    <source>
        <dbReference type="ARBA" id="ARBA00022763"/>
    </source>
</evidence>
<accession>A0A7K7FHQ8</accession>
<protein>
    <recommendedName>
        <fullName evidence="11">Cullin-4A</fullName>
    </recommendedName>
</protein>
<dbReference type="InterPro" id="IPR016159">
    <property type="entry name" value="Cullin_repeat-like_dom_sf"/>
</dbReference>
<dbReference type="Proteomes" id="UP000557271">
    <property type="component" value="Unassembled WGS sequence"/>
</dbReference>
<keyword evidence="7" id="KW-0833">Ubl conjugation pathway</keyword>
<evidence type="ECO:0000313" key="16">
    <source>
        <dbReference type="Proteomes" id="UP000557271"/>
    </source>
</evidence>